<reference evidence="1" key="1">
    <citation type="journal article" date="2020" name="Stud. Mycol.">
        <title>101 Dothideomycetes genomes: a test case for predicting lifestyles and emergence of pathogens.</title>
        <authorList>
            <person name="Haridas S."/>
            <person name="Albert R."/>
            <person name="Binder M."/>
            <person name="Bloem J."/>
            <person name="Labutti K."/>
            <person name="Salamov A."/>
            <person name="Andreopoulos B."/>
            <person name="Baker S."/>
            <person name="Barry K."/>
            <person name="Bills G."/>
            <person name="Bluhm B."/>
            <person name="Cannon C."/>
            <person name="Castanera R."/>
            <person name="Culley D."/>
            <person name="Daum C."/>
            <person name="Ezra D."/>
            <person name="Gonzalez J."/>
            <person name="Henrissat B."/>
            <person name="Kuo A."/>
            <person name="Liang C."/>
            <person name="Lipzen A."/>
            <person name="Lutzoni F."/>
            <person name="Magnuson J."/>
            <person name="Mondo S."/>
            <person name="Nolan M."/>
            <person name="Ohm R."/>
            <person name="Pangilinan J."/>
            <person name="Park H.-J."/>
            <person name="Ramirez L."/>
            <person name="Alfaro M."/>
            <person name="Sun H."/>
            <person name="Tritt A."/>
            <person name="Yoshinaga Y."/>
            <person name="Zwiers L.-H."/>
            <person name="Turgeon B."/>
            <person name="Goodwin S."/>
            <person name="Spatafora J."/>
            <person name="Crous P."/>
            <person name="Grigoriev I."/>
        </authorList>
    </citation>
    <scope>NUCLEOTIDE SEQUENCE</scope>
    <source>
        <strain evidence="1">ATCC 36951</strain>
    </source>
</reference>
<evidence type="ECO:0000313" key="2">
    <source>
        <dbReference type="Proteomes" id="UP000799537"/>
    </source>
</evidence>
<evidence type="ECO:0000313" key="1">
    <source>
        <dbReference type="EMBL" id="KAF2158471.1"/>
    </source>
</evidence>
<gene>
    <name evidence="1" type="ORF">M409DRAFT_71633</name>
</gene>
<protein>
    <submittedName>
        <fullName evidence="1">Uncharacterized protein</fullName>
    </submittedName>
</protein>
<dbReference type="RefSeq" id="XP_033659360.1">
    <property type="nucleotide sequence ID" value="XM_033819258.1"/>
</dbReference>
<accession>A0A6A6BUQ1</accession>
<sequence length="93" mass="10712">MATFSLHYGRDDSVLDRWQQLCIDCGVGALRSVAINIWDLIKGRESGELPVQRYRNKTELRKDLQNRSRRFPLRALKASGENKLLRTLLVTIA</sequence>
<dbReference type="GeneID" id="54572530"/>
<name>A0A6A6BUQ1_ZASCE</name>
<dbReference type="OrthoDB" id="6105938at2759"/>
<dbReference type="Proteomes" id="UP000799537">
    <property type="component" value="Unassembled WGS sequence"/>
</dbReference>
<dbReference type="AlphaFoldDB" id="A0A6A6BUQ1"/>
<proteinExistence type="predicted"/>
<keyword evidence="2" id="KW-1185">Reference proteome</keyword>
<organism evidence="1 2">
    <name type="scientific">Zasmidium cellare ATCC 36951</name>
    <dbReference type="NCBI Taxonomy" id="1080233"/>
    <lineage>
        <taxon>Eukaryota</taxon>
        <taxon>Fungi</taxon>
        <taxon>Dikarya</taxon>
        <taxon>Ascomycota</taxon>
        <taxon>Pezizomycotina</taxon>
        <taxon>Dothideomycetes</taxon>
        <taxon>Dothideomycetidae</taxon>
        <taxon>Mycosphaerellales</taxon>
        <taxon>Mycosphaerellaceae</taxon>
        <taxon>Zasmidium</taxon>
    </lineage>
</organism>
<dbReference type="EMBL" id="ML993662">
    <property type="protein sequence ID" value="KAF2158471.1"/>
    <property type="molecule type" value="Genomic_DNA"/>
</dbReference>